<geneLocation type="plasmid" evidence="4 6">
    <name>pRho-VOC14-L</name>
</geneLocation>
<accession>A0AAX3YTA6</accession>
<proteinExistence type="predicted"/>
<evidence type="ECO:0000313" key="3">
    <source>
        <dbReference type="EMBL" id="MCZ4586082.1"/>
    </source>
</evidence>
<dbReference type="EMBL" id="JAPWIS010000010">
    <property type="protein sequence ID" value="MCZ4586082.1"/>
    <property type="molecule type" value="Genomic_DNA"/>
</dbReference>
<evidence type="ECO:0000313" key="6">
    <source>
        <dbReference type="Proteomes" id="UP001231166"/>
    </source>
</evidence>
<dbReference type="AlphaFoldDB" id="A0AAX3YTA6"/>
<dbReference type="RefSeq" id="WP_133987572.1">
    <property type="nucleotide sequence ID" value="NZ_CP130956.1"/>
</dbReference>
<keyword evidence="1" id="KW-1133">Transmembrane helix</keyword>
<dbReference type="Pfam" id="PF09851">
    <property type="entry name" value="SHOCT"/>
    <property type="match status" value="1"/>
</dbReference>
<dbReference type="Proteomes" id="UP001066327">
    <property type="component" value="Unassembled WGS sequence"/>
</dbReference>
<keyword evidence="1" id="KW-0812">Transmembrane</keyword>
<dbReference type="InterPro" id="IPR018649">
    <property type="entry name" value="SHOCT"/>
</dbReference>
<reference evidence="3" key="1">
    <citation type="submission" date="2022-12" db="EMBL/GenBank/DDBJ databases">
        <authorList>
            <person name="Krivoruchko A.V."/>
            <person name="Elkin A."/>
        </authorList>
    </citation>
    <scope>NUCLEOTIDE SEQUENCE</scope>
    <source>
        <strain evidence="3">IEGM 249</strain>
    </source>
</reference>
<dbReference type="Proteomes" id="UP001231166">
    <property type="component" value="Plasmid pRho-VOC14-L"/>
</dbReference>
<gene>
    <name evidence="3" type="ORF">O4328_20730</name>
    <name evidence="4" type="ORF">Q5707_41685</name>
</gene>
<organism evidence="4 6">
    <name type="scientific">Rhodococcus opacus</name>
    <name type="common">Nocardia opaca</name>
    <dbReference type="NCBI Taxonomy" id="37919"/>
    <lineage>
        <taxon>Bacteria</taxon>
        <taxon>Bacillati</taxon>
        <taxon>Actinomycetota</taxon>
        <taxon>Actinomycetes</taxon>
        <taxon>Mycobacteriales</taxon>
        <taxon>Nocardiaceae</taxon>
        <taxon>Rhodococcus</taxon>
    </lineage>
</organism>
<evidence type="ECO:0000313" key="5">
    <source>
        <dbReference type="Proteomes" id="UP001066327"/>
    </source>
</evidence>
<dbReference type="EMBL" id="CP130956">
    <property type="protein sequence ID" value="WLF51978.1"/>
    <property type="molecule type" value="Genomic_DNA"/>
</dbReference>
<evidence type="ECO:0000259" key="2">
    <source>
        <dbReference type="Pfam" id="PF09851"/>
    </source>
</evidence>
<evidence type="ECO:0000313" key="4">
    <source>
        <dbReference type="EMBL" id="WLF51978.1"/>
    </source>
</evidence>
<name>A0AAX3YTA6_RHOOP</name>
<feature type="domain" description="SHOCT" evidence="2">
    <location>
        <begin position="55"/>
        <end position="80"/>
    </location>
</feature>
<protein>
    <submittedName>
        <fullName evidence="4">SHOCT domain-containing protein</fullName>
    </submittedName>
</protein>
<evidence type="ECO:0000256" key="1">
    <source>
        <dbReference type="SAM" id="Phobius"/>
    </source>
</evidence>
<reference evidence="4" key="2">
    <citation type="submission" date="2023-07" db="EMBL/GenBank/DDBJ databases">
        <title>Genomic analysis of Rhodococcus opacus VOC-14 with glycol ethers degradation activity.</title>
        <authorList>
            <person name="Narkevich D.A."/>
            <person name="Hlushen A.M."/>
            <person name="Akhremchuk A.E."/>
            <person name="Sikolenko M.A."/>
            <person name="Valentovich L.N."/>
        </authorList>
    </citation>
    <scope>NUCLEOTIDE SEQUENCE</scope>
    <source>
        <strain evidence="4">VOC-14</strain>
        <plasmid evidence="4">pRho-VOC14-L</plasmid>
    </source>
</reference>
<feature type="transmembrane region" description="Helical" evidence="1">
    <location>
        <begin position="12"/>
        <end position="38"/>
    </location>
</feature>
<sequence length="84" mass="9748">MMWWNGVGYGMGWGGWVLMAVVMVAFWGLVVAGVLALFHSMRMDRTAPFDPDGRAREILDERFARGEIDAEEYRLRRNELRARQ</sequence>
<keyword evidence="4" id="KW-0614">Plasmid</keyword>
<keyword evidence="1" id="KW-0472">Membrane</keyword>
<keyword evidence="5" id="KW-1185">Reference proteome</keyword>